<feature type="transmembrane region" description="Helical" evidence="2">
    <location>
        <begin position="475"/>
        <end position="500"/>
    </location>
</feature>
<evidence type="ECO:0000256" key="3">
    <source>
        <dbReference type="SAM" id="SignalP"/>
    </source>
</evidence>
<evidence type="ECO:0008006" key="6">
    <source>
        <dbReference type="Google" id="ProtNLM"/>
    </source>
</evidence>
<feature type="chain" id="PRO_5013600960" description="Cohesin domain-containing protein" evidence="3">
    <location>
        <begin position="35"/>
        <end position="580"/>
    </location>
</feature>
<sequence length="580" mass="63379">MKNYILKLKIGYFCLLVAFFSVLFFAFNSPGANAATLYFSPSSGNFTVGNIFTVSVLTNTQDEAINNADAIINFPSALLEIVSISKSGSIFSLWVEEPAFSNGAGTVSFNGGVPTPGFNGASGKIISIVFRAKSAGAASVIFSSGAVRANDGFGTNVLKARSEAKFSLIQEEEVTPKAPAAPTAPAEVVSAPGAPKISSPTHPDQTVWYSNNKATFKWEIPYGTTGVSILLDDKPASNPGPTSDGLFSTRDYEDLGDGISYLHLKLKDKSDWSEIGNFKVLVDTTPPLPFEVILDREEGTTEQVLRFETTDATSGIDRYEVKIGNQDFVVKPEDGSLKAPSLPAGKYTAIVKAIDKAGNETLAFADFTIEPIEAPVIKNYPRELRPSDQLFILGTALPDVTIDVFVQNRKTEEIIKQTVESDKNGNWVMIYEEGLANGRYFAWAEAINSQGIKSSSSNKVSFLVTSPIFVKFGSWAINYFTIFILLLIFLILVVALLAYWAGLIRGRLKKETDEVQQVLHGNLKEFRKLIEKESAYLESIKGKAGYGKERIRMGKVLKGRIDFIEKKIGKEIKDVQDLLK</sequence>
<keyword evidence="3" id="KW-0732">Signal</keyword>
<accession>A0A2G9ZP44</accession>
<name>A0A2G9ZP44_9BACT</name>
<feature type="compositionally biased region" description="Low complexity" evidence="1">
    <location>
        <begin position="176"/>
        <end position="192"/>
    </location>
</feature>
<gene>
    <name evidence="4" type="ORF">COX21_00560</name>
</gene>
<evidence type="ECO:0000256" key="1">
    <source>
        <dbReference type="SAM" id="MobiDB-lite"/>
    </source>
</evidence>
<proteinExistence type="predicted"/>
<dbReference type="AlphaFoldDB" id="A0A2G9ZP44"/>
<keyword evidence="2" id="KW-0472">Membrane</keyword>
<dbReference type="Gene3D" id="2.60.40.680">
    <property type="match status" value="1"/>
</dbReference>
<dbReference type="Proteomes" id="UP000231408">
    <property type="component" value="Unassembled WGS sequence"/>
</dbReference>
<protein>
    <recommendedName>
        <fullName evidence="6">Cohesin domain-containing protein</fullName>
    </recommendedName>
</protein>
<evidence type="ECO:0000313" key="5">
    <source>
        <dbReference type="Proteomes" id="UP000231408"/>
    </source>
</evidence>
<reference evidence="4 5" key="1">
    <citation type="submission" date="2017-09" db="EMBL/GenBank/DDBJ databases">
        <title>Depth-based differentiation of microbial function through sediment-hosted aquifers and enrichment of novel symbionts in the deep terrestrial subsurface.</title>
        <authorList>
            <person name="Probst A.J."/>
            <person name="Ladd B."/>
            <person name="Jarett J.K."/>
            <person name="Geller-Mcgrath D.E."/>
            <person name="Sieber C.M."/>
            <person name="Emerson J.B."/>
            <person name="Anantharaman K."/>
            <person name="Thomas B.C."/>
            <person name="Malmstrom R."/>
            <person name="Stieglmeier M."/>
            <person name="Klingl A."/>
            <person name="Woyke T."/>
            <person name="Ryan C.M."/>
            <person name="Banfield J.F."/>
        </authorList>
    </citation>
    <scope>NUCLEOTIDE SEQUENCE [LARGE SCALE GENOMIC DNA]</scope>
    <source>
        <strain evidence="4">CG23_combo_of_CG06-09_8_20_14_all_41_10</strain>
    </source>
</reference>
<feature type="region of interest" description="Disordered" evidence="1">
    <location>
        <begin position="175"/>
        <end position="204"/>
    </location>
</feature>
<keyword evidence="2" id="KW-0812">Transmembrane</keyword>
<keyword evidence="2" id="KW-1133">Transmembrane helix</keyword>
<feature type="signal peptide" evidence="3">
    <location>
        <begin position="1"/>
        <end position="34"/>
    </location>
</feature>
<dbReference type="CDD" id="cd08547">
    <property type="entry name" value="Type_II_cohesin"/>
    <property type="match status" value="1"/>
</dbReference>
<dbReference type="GO" id="GO:0030246">
    <property type="term" value="F:carbohydrate binding"/>
    <property type="evidence" value="ECO:0007669"/>
    <property type="project" value="InterPro"/>
</dbReference>
<comment type="caution">
    <text evidence="4">The sequence shown here is derived from an EMBL/GenBank/DDBJ whole genome shotgun (WGS) entry which is preliminary data.</text>
</comment>
<evidence type="ECO:0000313" key="4">
    <source>
        <dbReference type="EMBL" id="PIP34871.1"/>
    </source>
</evidence>
<dbReference type="EMBL" id="PCSE01000019">
    <property type="protein sequence ID" value="PIP34871.1"/>
    <property type="molecule type" value="Genomic_DNA"/>
</dbReference>
<dbReference type="SUPFAM" id="SSF49384">
    <property type="entry name" value="Carbohydrate-binding domain"/>
    <property type="match status" value="1"/>
</dbReference>
<evidence type="ECO:0000256" key="2">
    <source>
        <dbReference type="SAM" id="Phobius"/>
    </source>
</evidence>
<dbReference type="InterPro" id="IPR008965">
    <property type="entry name" value="CBM2/CBM3_carb-bd_dom_sf"/>
</dbReference>
<organism evidence="4 5">
    <name type="scientific">Candidatus Falkowbacteria bacterium CG23_combo_of_CG06-09_8_20_14_all_41_10</name>
    <dbReference type="NCBI Taxonomy" id="1974571"/>
    <lineage>
        <taxon>Bacteria</taxon>
        <taxon>Candidatus Falkowiibacteriota</taxon>
    </lineage>
</organism>